<gene>
    <name evidence="1" type="ORF">MTR67_042638</name>
</gene>
<evidence type="ECO:0000313" key="2">
    <source>
        <dbReference type="Proteomes" id="UP001234989"/>
    </source>
</evidence>
<accession>A0AAF0UMB7</accession>
<sequence>MVGTESSATGTAGLGGIQSSVQGGMQPNMIDYNHPLFQSIRCEWCPDHIISTHIDESHKAVDTSAGVLGVRPGAQLRDYEVAMYSRNQGQRLKKNSNVQCDFCKLKGHTRENCWKLIGYPPDFKTKRKQRIESGAANNVVAGQSGEQCSQVKARTCDQEDSEVLMSMISQI</sequence>
<feature type="non-terminal residue" evidence="1">
    <location>
        <position position="171"/>
    </location>
</feature>
<organism evidence="1 2">
    <name type="scientific">Solanum verrucosum</name>
    <dbReference type="NCBI Taxonomy" id="315347"/>
    <lineage>
        <taxon>Eukaryota</taxon>
        <taxon>Viridiplantae</taxon>
        <taxon>Streptophyta</taxon>
        <taxon>Embryophyta</taxon>
        <taxon>Tracheophyta</taxon>
        <taxon>Spermatophyta</taxon>
        <taxon>Magnoliopsida</taxon>
        <taxon>eudicotyledons</taxon>
        <taxon>Gunneridae</taxon>
        <taxon>Pentapetalae</taxon>
        <taxon>asterids</taxon>
        <taxon>lamiids</taxon>
        <taxon>Solanales</taxon>
        <taxon>Solanaceae</taxon>
        <taxon>Solanoideae</taxon>
        <taxon>Solaneae</taxon>
        <taxon>Solanum</taxon>
    </lineage>
</organism>
<dbReference type="AlphaFoldDB" id="A0AAF0UMB7"/>
<evidence type="ECO:0000313" key="1">
    <source>
        <dbReference type="EMBL" id="WMV49253.1"/>
    </source>
</evidence>
<proteinExistence type="predicted"/>
<dbReference type="EMBL" id="CP133621">
    <property type="protein sequence ID" value="WMV49253.1"/>
    <property type="molecule type" value="Genomic_DNA"/>
</dbReference>
<name>A0AAF0UMB7_SOLVR</name>
<reference evidence="1" key="1">
    <citation type="submission" date="2023-08" db="EMBL/GenBank/DDBJ databases">
        <title>A de novo genome assembly of Solanum verrucosum Schlechtendal, a Mexican diploid species geographically isolated from the other diploid A-genome species in potato relatives.</title>
        <authorList>
            <person name="Hosaka K."/>
        </authorList>
    </citation>
    <scope>NUCLEOTIDE SEQUENCE</scope>
    <source>
        <tissue evidence="1">Young leaves</tissue>
    </source>
</reference>
<keyword evidence="2" id="KW-1185">Reference proteome</keyword>
<dbReference type="Proteomes" id="UP001234989">
    <property type="component" value="Chromosome 10"/>
</dbReference>
<dbReference type="PANTHER" id="PTHR34222">
    <property type="entry name" value="GAG_PRE-INTEGRS DOMAIN-CONTAINING PROTEIN"/>
    <property type="match status" value="1"/>
</dbReference>
<protein>
    <submittedName>
        <fullName evidence="1">Uncharacterized protein</fullName>
    </submittedName>
</protein>
<dbReference type="PANTHER" id="PTHR34222:SF97">
    <property type="entry name" value="CATALYTIC REGION, PUTATIVE-RELATED"/>
    <property type="match status" value="1"/>
</dbReference>